<accession>X1ISJ8</accession>
<dbReference type="EMBL" id="BARU01018812">
    <property type="protein sequence ID" value="GAH60478.1"/>
    <property type="molecule type" value="Genomic_DNA"/>
</dbReference>
<comment type="caution">
    <text evidence="3">The sequence shown here is derived from an EMBL/GenBank/DDBJ whole genome shotgun (WGS) entry which is preliminary data.</text>
</comment>
<proteinExistence type="predicted"/>
<keyword evidence="1" id="KW-0328">Glycosyltransferase</keyword>
<dbReference type="PANTHER" id="PTHR32282">
    <property type="entry name" value="BINDING PROTEIN TRANSPEPTIDASE, PUTATIVE-RELATED"/>
    <property type="match status" value="1"/>
</dbReference>
<dbReference type="GO" id="GO:0030288">
    <property type="term" value="C:outer membrane-bounded periplasmic space"/>
    <property type="evidence" value="ECO:0007669"/>
    <property type="project" value="TreeGrafter"/>
</dbReference>
<dbReference type="AlphaFoldDB" id="X1ISJ8"/>
<evidence type="ECO:0008006" key="4">
    <source>
        <dbReference type="Google" id="ProtNLM"/>
    </source>
</evidence>
<dbReference type="GO" id="GO:0008955">
    <property type="term" value="F:peptidoglycan glycosyltransferase activity"/>
    <property type="evidence" value="ECO:0007669"/>
    <property type="project" value="TreeGrafter"/>
</dbReference>
<feature type="non-terminal residue" evidence="3">
    <location>
        <position position="55"/>
    </location>
</feature>
<dbReference type="PANTHER" id="PTHR32282:SF33">
    <property type="entry name" value="PEPTIDOGLYCAN GLYCOSYLTRANSFERASE"/>
    <property type="match status" value="1"/>
</dbReference>
<evidence type="ECO:0000256" key="1">
    <source>
        <dbReference type="ARBA" id="ARBA00022676"/>
    </source>
</evidence>
<sequence length="55" mass="5817">MSSVIDEGTAVGARLEGFTKPAAGKTGTTDDYSDAWFIGFTPDLVCGVWVGFDTR</sequence>
<reference evidence="3" key="1">
    <citation type="journal article" date="2014" name="Front. Microbiol.">
        <title>High frequency of phylogenetically diverse reductive dehalogenase-homologous genes in deep subseafloor sedimentary metagenomes.</title>
        <authorList>
            <person name="Kawai M."/>
            <person name="Futagami T."/>
            <person name="Toyoda A."/>
            <person name="Takaki Y."/>
            <person name="Nishi S."/>
            <person name="Hori S."/>
            <person name="Arai W."/>
            <person name="Tsubouchi T."/>
            <person name="Morono Y."/>
            <person name="Uchiyama I."/>
            <person name="Ito T."/>
            <person name="Fujiyama A."/>
            <person name="Inagaki F."/>
            <person name="Takami H."/>
        </authorList>
    </citation>
    <scope>NUCLEOTIDE SEQUENCE</scope>
    <source>
        <strain evidence="3">Expedition CK06-06</strain>
    </source>
</reference>
<gene>
    <name evidence="3" type="ORF">S03H2_31055</name>
</gene>
<dbReference type="InterPro" id="IPR012338">
    <property type="entry name" value="Beta-lactam/transpept-like"/>
</dbReference>
<dbReference type="Gene3D" id="3.40.710.10">
    <property type="entry name" value="DD-peptidase/beta-lactamase superfamily"/>
    <property type="match status" value="1"/>
</dbReference>
<evidence type="ECO:0000313" key="3">
    <source>
        <dbReference type="EMBL" id="GAH60478.1"/>
    </source>
</evidence>
<protein>
    <recommendedName>
        <fullName evidence="4">Penicillin-binding protein transpeptidase domain-containing protein</fullName>
    </recommendedName>
</protein>
<name>X1ISJ8_9ZZZZ</name>
<evidence type="ECO:0000256" key="2">
    <source>
        <dbReference type="ARBA" id="ARBA00022679"/>
    </source>
</evidence>
<organism evidence="3">
    <name type="scientific">marine sediment metagenome</name>
    <dbReference type="NCBI Taxonomy" id="412755"/>
    <lineage>
        <taxon>unclassified sequences</taxon>
        <taxon>metagenomes</taxon>
        <taxon>ecological metagenomes</taxon>
    </lineage>
</organism>
<dbReference type="InterPro" id="IPR050396">
    <property type="entry name" value="Glycosyltr_51/Transpeptidase"/>
</dbReference>
<dbReference type="SUPFAM" id="SSF56601">
    <property type="entry name" value="beta-lactamase/transpeptidase-like"/>
    <property type="match status" value="1"/>
</dbReference>
<keyword evidence="2" id="KW-0808">Transferase</keyword>
<dbReference type="GO" id="GO:0009252">
    <property type="term" value="P:peptidoglycan biosynthetic process"/>
    <property type="evidence" value="ECO:0007669"/>
    <property type="project" value="TreeGrafter"/>
</dbReference>